<name>A0A7D7LQS7_9FLAO</name>
<accession>A0A7D7LQS7</accession>
<dbReference type="EMBL" id="JACEUX010000001">
    <property type="protein sequence ID" value="MBA5245907.1"/>
    <property type="molecule type" value="Genomic_DNA"/>
</dbReference>
<reference evidence="1" key="3">
    <citation type="submission" date="2020-07" db="EMBL/GenBank/DDBJ databases">
        <authorList>
            <person name="Yang C."/>
        </authorList>
    </citation>
    <scope>NUCLEOTIDE SEQUENCE</scope>
    <source>
        <strain evidence="1">Cx-624</strain>
    </source>
</reference>
<sequence length="180" mass="21063">MNNFAEIIEVQRFRKVIFYTLSINGGDPLFIQFRDTHNVKNKEKFSHIFSWIKLIGNKYGADTQYFRNEAKTADAGALPPKGVDREPGYVEYNEEAETYENKPNNLRLYCLRANRSVVFLFNGDIKLADKAKDCDNVRGHFKLANKLSELINNAFREKNIRWINDDAEIEVDDDFLLEWE</sequence>
<organism evidence="2 3">
    <name type="scientific">Marnyiella aurantia</name>
    <dbReference type="NCBI Taxonomy" id="2758037"/>
    <lineage>
        <taxon>Bacteria</taxon>
        <taxon>Pseudomonadati</taxon>
        <taxon>Bacteroidota</taxon>
        <taxon>Flavobacteriia</taxon>
        <taxon>Flavobacteriales</taxon>
        <taxon>Weeksellaceae</taxon>
        <taxon>Marnyiella</taxon>
    </lineage>
</organism>
<evidence type="ECO:0000313" key="3">
    <source>
        <dbReference type="Proteomes" id="UP000515349"/>
    </source>
</evidence>
<proteinExistence type="predicted"/>
<evidence type="ECO:0000313" key="2">
    <source>
        <dbReference type="EMBL" id="QMS98694.1"/>
    </source>
</evidence>
<evidence type="ECO:0000313" key="4">
    <source>
        <dbReference type="Proteomes" id="UP000539710"/>
    </source>
</evidence>
<dbReference type="AlphaFoldDB" id="A0A7D7LQS7"/>
<protein>
    <submittedName>
        <fullName evidence="2">Uncharacterized protein</fullName>
    </submittedName>
</protein>
<evidence type="ECO:0000313" key="1">
    <source>
        <dbReference type="EMBL" id="MBA5245907.1"/>
    </source>
</evidence>
<reference evidence="4" key="2">
    <citation type="submission" date="2020-07" db="EMBL/GenBank/DDBJ databases">
        <title>Flavobacterium sp. xlx-214.</title>
        <authorList>
            <person name="Yang C."/>
        </authorList>
    </citation>
    <scope>NUCLEOTIDE SEQUENCE [LARGE SCALE GENOMIC DNA]</scope>
    <source>
        <strain evidence="4">CX-624</strain>
    </source>
</reference>
<dbReference type="KEGG" id="cbau:H1R16_01400"/>
<dbReference type="RefSeq" id="WP_181886020.1">
    <property type="nucleotide sequence ID" value="NZ_CP059472.1"/>
</dbReference>
<gene>
    <name evidence="2" type="ORF">H1R16_01400</name>
    <name evidence="1" type="ORF">H2507_01870</name>
</gene>
<dbReference type="Proteomes" id="UP000515349">
    <property type="component" value="Chromosome"/>
</dbReference>
<dbReference type="EMBL" id="CP059472">
    <property type="protein sequence ID" value="QMS98694.1"/>
    <property type="molecule type" value="Genomic_DNA"/>
</dbReference>
<dbReference type="Proteomes" id="UP000539710">
    <property type="component" value="Unassembled WGS sequence"/>
</dbReference>
<reference evidence="2 3" key="1">
    <citation type="submission" date="2020-07" db="EMBL/GenBank/DDBJ databases">
        <title>Chryseobacterium sp.cx-624.</title>
        <authorList>
            <person name="Yang C."/>
        </authorList>
    </citation>
    <scope>NUCLEOTIDE SEQUENCE [LARGE SCALE GENOMIC DNA]</scope>
    <source>
        <strain evidence="2">Cx-624</strain>
        <strain evidence="3">cx-624</strain>
    </source>
</reference>
<keyword evidence="4" id="KW-1185">Reference proteome</keyword>